<dbReference type="InterPro" id="IPR011037">
    <property type="entry name" value="Pyrv_Knase-like_insert_dom_sf"/>
</dbReference>
<sequence>MLPIFATLVLCLLVGTIYLLRGRKPPTFGTVISVALSADHTFSKTTTDSIRLLPGLGVEGDCHCGPTVKHRSRLKIRPVPPNLRQVHLIQSELFDEVKAAGSDGNTFDVSPADLGENVTTKGLDLLDMGVGTKLHFVNPGDDEKSQHAIISITGLRNPCYQIHDFKKGLQERSFERGSDREIVKRKAGVMSIVEVGGIVMKGAKVMVEMPKKYVELPCV</sequence>
<dbReference type="InterPro" id="IPR005302">
    <property type="entry name" value="MoCF_Sase_C"/>
</dbReference>
<organism evidence="3 4">
    <name type="scientific">Lachnellula suecica</name>
    <dbReference type="NCBI Taxonomy" id="602035"/>
    <lineage>
        <taxon>Eukaryota</taxon>
        <taxon>Fungi</taxon>
        <taxon>Dikarya</taxon>
        <taxon>Ascomycota</taxon>
        <taxon>Pezizomycotina</taxon>
        <taxon>Leotiomycetes</taxon>
        <taxon>Helotiales</taxon>
        <taxon>Lachnaceae</taxon>
        <taxon>Lachnellula</taxon>
    </lineage>
</organism>
<name>A0A8T9CK53_9HELO</name>
<gene>
    <name evidence="3" type="ORF">LSUE1_G001657</name>
</gene>
<dbReference type="PROSITE" id="PS51340">
    <property type="entry name" value="MOSC"/>
    <property type="match status" value="1"/>
</dbReference>
<dbReference type="Pfam" id="PF03473">
    <property type="entry name" value="MOSC"/>
    <property type="match status" value="1"/>
</dbReference>
<keyword evidence="4" id="KW-1185">Reference proteome</keyword>
<proteinExistence type="predicted"/>
<dbReference type="PANTHER" id="PTHR36930">
    <property type="entry name" value="METAL-SULFUR CLUSTER BIOSYNTHESIS PROTEINS YUAD-RELATED"/>
    <property type="match status" value="1"/>
</dbReference>
<dbReference type="GO" id="GO:0003824">
    <property type="term" value="F:catalytic activity"/>
    <property type="evidence" value="ECO:0007669"/>
    <property type="project" value="InterPro"/>
</dbReference>
<reference evidence="3 4" key="1">
    <citation type="submission" date="2018-05" db="EMBL/GenBank/DDBJ databases">
        <title>Genome sequencing and assembly of the regulated plant pathogen Lachnellula willkommii and related sister species for the development of diagnostic species identification markers.</title>
        <authorList>
            <person name="Giroux E."/>
            <person name="Bilodeau G."/>
        </authorList>
    </citation>
    <scope>NUCLEOTIDE SEQUENCE [LARGE SCALE GENOMIC DNA]</scope>
    <source>
        <strain evidence="3 4">CBS 268.59</strain>
    </source>
</reference>
<dbReference type="GO" id="GO:0030170">
    <property type="term" value="F:pyridoxal phosphate binding"/>
    <property type="evidence" value="ECO:0007669"/>
    <property type="project" value="InterPro"/>
</dbReference>
<evidence type="ECO:0000259" key="2">
    <source>
        <dbReference type="PROSITE" id="PS51340"/>
    </source>
</evidence>
<evidence type="ECO:0000256" key="1">
    <source>
        <dbReference type="SAM" id="SignalP"/>
    </source>
</evidence>
<comment type="caution">
    <text evidence="3">The sequence shown here is derived from an EMBL/GenBank/DDBJ whole genome shotgun (WGS) entry which is preliminary data.</text>
</comment>
<dbReference type="InterPro" id="IPR052716">
    <property type="entry name" value="MOSC_domain"/>
</dbReference>
<feature type="signal peptide" evidence="1">
    <location>
        <begin position="1"/>
        <end position="22"/>
    </location>
</feature>
<dbReference type="AlphaFoldDB" id="A0A8T9CK53"/>
<dbReference type="EMBL" id="QGMK01000111">
    <property type="protein sequence ID" value="TVY84154.1"/>
    <property type="molecule type" value="Genomic_DNA"/>
</dbReference>
<dbReference type="GO" id="GO:0030151">
    <property type="term" value="F:molybdenum ion binding"/>
    <property type="evidence" value="ECO:0007669"/>
    <property type="project" value="InterPro"/>
</dbReference>
<feature type="chain" id="PRO_5035854726" description="MOSC domain-containing protein" evidence="1">
    <location>
        <begin position="23"/>
        <end position="219"/>
    </location>
</feature>
<accession>A0A8T9CK53</accession>
<keyword evidence="1" id="KW-0732">Signal</keyword>
<protein>
    <recommendedName>
        <fullName evidence="2">MOSC domain-containing protein</fullName>
    </recommendedName>
</protein>
<dbReference type="PANTHER" id="PTHR36930:SF1">
    <property type="entry name" value="MOSC DOMAIN-CONTAINING PROTEIN"/>
    <property type="match status" value="1"/>
</dbReference>
<dbReference type="OrthoDB" id="14384at2759"/>
<dbReference type="Proteomes" id="UP000469558">
    <property type="component" value="Unassembled WGS sequence"/>
</dbReference>
<feature type="domain" description="MOSC" evidence="2">
    <location>
        <begin position="45"/>
        <end position="208"/>
    </location>
</feature>
<evidence type="ECO:0000313" key="3">
    <source>
        <dbReference type="EMBL" id="TVY84154.1"/>
    </source>
</evidence>
<evidence type="ECO:0000313" key="4">
    <source>
        <dbReference type="Proteomes" id="UP000469558"/>
    </source>
</evidence>
<dbReference type="SUPFAM" id="SSF50800">
    <property type="entry name" value="PK beta-barrel domain-like"/>
    <property type="match status" value="1"/>
</dbReference>
<dbReference type="Gene3D" id="2.40.33.20">
    <property type="entry name" value="PK beta-barrel domain-like"/>
    <property type="match status" value="1"/>
</dbReference>